<comment type="caution">
    <text evidence="7">The sequence shown here is derived from an EMBL/GenBank/DDBJ whole genome shotgun (WGS) entry which is preliminary data.</text>
</comment>
<dbReference type="GO" id="GO:0012505">
    <property type="term" value="C:endomembrane system"/>
    <property type="evidence" value="ECO:0007669"/>
    <property type="project" value="UniProtKB-SubCell"/>
</dbReference>
<comment type="subcellular location">
    <subcellularLocation>
        <location evidence="1">Endomembrane system</location>
        <topology evidence="1">Multi-pass membrane protein</topology>
    </subcellularLocation>
</comment>
<keyword evidence="4 5" id="KW-0472">Membrane</keyword>
<evidence type="ECO:0000259" key="6">
    <source>
        <dbReference type="SMART" id="SM00752"/>
    </source>
</evidence>
<dbReference type="InterPro" id="IPR011020">
    <property type="entry name" value="HTTM-like"/>
</dbReference>
<keyword evidence="3 5" id="KW-1133">Transmembrane helix</keyword>
<feature type="transmembrane region" description="Helical" evidence="5">
    <location>
        <begin position="120"/>
        <end position="138"/>
    </location>
</feature>
<evidence type="ECO:0000256" key="3">
    <source>
        <dbReference type="ARBA" id="ARBA00022989"/>
    </source>
</evidence>
<dbReference type="Pfam" id="PF05090">
    <property type="entry name" value="HTTM"/>
    <property type="match status" value="1"/>
</dbReference>
<evidence type="ECO:0000256" key="2">
    <source>
        <dbReference type="ARBA" id="ARBA00022692"/>
    </source>
</evidence>
<evidence type="ECO:0000256" key="5">
    <source>
        <dbReference type="SAM" id="Phobius"/>
    </source>
</evidence>
<accession>A0A1W9ZV43</accession>
<protein>
    <recommendedName>
        <fullName evidence="6">HTTM-like domain-containing protein</fullName>
    </recommendedName>
</protein>
<feature type="transmembrane region" description="Helical" evidence="5">
    <location>
        <begin position="159"/>
        <end position="177"/>
    </location>
</feature>
<feature type="transmembrane region" description="Helical" evidence="5">
    <location>
        <begin position="20"/>
        <end position="44"/>
    </location>
</feature>
<proteinExistence type="predicted"/>
<dbReference type="InterPro" id="IPR053934">
    <property type="entry name" value="HTTM_dom"/>
</dbReference>
<evidence type="ECO:0000256" key="1">
    <source>
        <dbReference type="ARBA" id="ARBA00004127"/>
    </source>
</evidence>
<feature type="transmembrane region" description="Helical" evidence="5">
    <location>
        <begin position="242"/>
        <end position="268"/>
    </location>
</feature>
<dbReference type="AlphaFoldDB" id="A0A1W9ZV43"/>
<feature type="transmembrane region" description="Helical" evidence="5">
    <location>
        <begin position="213"/>
        <end position="235"/>
    </location>
</feature>
<reference evidence="7 8" key="1">
    <citation type="submission" date="2017-02" db="EMBL/GenBank/DDBJ databases">
        <title>The new phylogeny of genus Mycobacterium.</title>
        <authorList>
            <person name="Tortoli E."/>
            <person name="Trovato A."/>
            <person name="Cirillo D.M."/>
        </authorList>
    </citation>
    <scope>NUCLEOTIDE SEQUENCE [LARGE SCALE GENOMIC DNA]</scope>
    <source>
        <strain evidence="7 8">RW6</strain>
    </source>
</reference>
<name>A0A1W9ZV43_9MYCO</name>
<sequence>MWSSWQRFWFEPQETSSLALFRIAFGLLATAWTATLIPDLFAFYGPRGILPDNTAHGLGQWGLLALSNNPVLLLGVFAATLFSALALTVGLFTRVAAIVVWLGIVSLQHRNLLVGNAGDLVVRDLAFFCALAPAGAALSIDRIRKAPGQFWQFPLRAPWALRLIQIQISVGYLSAVWHKAQNELWTQGTAVSYALRLDDVHRLPTPDFVTHSVIVTNMLTFGTMLVELALAVLIWNRKARPWVLVAGVSLHLGIDSSILVGFFSYAMLASYLCFVPPESATRFILMCRDVVIRWAARAAGSIPRTSWSPGAPDVSRV</sequence>
<dbReference type="EMBL" id="MVHF01000079">
    <property type="protein sequence ID" value="ORA21376.1"/>
    <property type="molecule type" value="Genomic_DNA"/>
</dbReference>
<dbReference type="Proteomes" id="UP000192448">
    <property type="component" value="Unassembled WGS sequence"/>
</dbReference>
<dbReference type="InterPro" id="IPR052964">
    <property type="entry name" value="Sporulation_signal_mat"/>
</dbReference>
<feature type="transmembrane region" description="Helical" evidence="5">
    <location>
        <begin position="71"/>
        <end position="104"/>
    </location>
</feature>
<keyword evidence="8" id="KW-1185">Reference proteome</keyword>
<feature type="domain" description="HTTM-like" evidence="6">
    <location>
        <begin position="10"/>
        <end position="279"/>
    </location>
</feature>
<gene>
    <name evidence="7" type="ORF">BST13_37655</name>
</gene>
<keyword evidence="2 5" id="KW-0812">Transmembrane</keyword>
<evidence type="ECO:0000313" key="8">
    <source>
        <dbReference type="Proteomes" id="UP000192448"/>
    </source>
</evidence>
<dbReference type="PANTHER" id="PTHR39535:SF2">
    <property type="entry name" value="HTTM DOMAIN-CONTAINING PROTEIN"/>
    <property type="match status" value="1"/>
</dbReference>
<evidence type="ECO:0000313" key="7">
    <source>
        <dbReference type="EMBL" id="ORA21376.1"/>
    </source>
</evidence>
<evidence type="ECO:0000256" key="4">
    <source>
        <dbReference type="ARBA" id="ARBA00023136"/>
    </source>
</evidence>
<dbReference type="PANTHER" id="PTHR39535">
    <property type="entry name" value="SPORULATION-DELAYING PROTEIN SDPB"/>
    <property type="match status" value="1"/>
</dbReference>
<dbReference type="SMART" id="SM00752">
    <property type="entry name" value="HTTM"/>
    <property type="match status" value="1"/>
</dbReference>
<dbReference type="STRING" id="1927124.BST13_37655"/>
<organism evidence="7 8">
    <name type="scientific">Mycobacterium aquaticum</name>
    <dbReference type="NCBI Taxonomy" id="1927124"/>
    <lineage>
        <taxon>Bacteria</taxon>
        <taxon>Bacillati</taxon>
        <taxon>Actinomycetota</taxon>
        <taxon>Actinomycetes</taxon>
        <taxon>Mycobacteriales</taxon>
        <taxon>Mycobacteriaceae</taxon>
        <taxon>Mycobacterium</taxon>
    </lineage>
</organism>